<keyword evidence="4" id="KW-0472">Membrane</keyword>
<name>A0ABR0DCA4_9LAMI</name>
<proteinExistence type="predicted"/>
<keyword evidence="2" id="KW-0812">Transmembrane</keyword>
<evidence type="ECO:0000256" key="1">
    <source>
        <dbReference type="ARBA" id="ARBA00004194"/>
    </source>
</evidence>
<dbReference type="InterPro" id="IPR006514">
    <property type="entry name" value="IRX15/GXM/AGM"/>
</dbReference>
<dbReference type="EMBL" id="JAYDYQ010002152">
    <property type="protein sequence ID" value="KAK4486901.1"/>
    <property type="molecule type" value="Genomic_DNA"/>
</dbReference>
<evidence type="ECO:0000256" key="3">
    <source>
        <dbReference type="ARBA" id="ARBA00022989"/>
    </source>
</evidence>
<protein>
    <submittedName>
        <fullName evidence="5">Uncharacterized protein</fullName>
    </submittedName>
</protein>
<organism evidence="5 6">
    <name type="scientific">Penstemon davidsonii</name>
    <dbReference type="NCBI Taxonomy" id="160366"/>
    <lineage>
        <taxon>Eukaryota</taxon>
        <taxon>Viridiplantae</taxon>
        <taxon>Streptophyta</taxon>
        <taxon>Embryophyta</taxon>
        <taxon>Tracheophyta</taxon>
        <taxon>Spermatophyta</taxon>
        <taxon>Magnoliopsida</taxon>
        <taxon>eudicotyledons</taxon>
        <taxon>Gunneridae</taxon>
        <taxon>Pentapetalae</taxon>
        <taxon>asterids</taxon>
        <taxon>lamiids</taxon>
        <taxon>Lamiales</taxon>
        <taxon>Plantaginaceae</taxon>
        <taxon>Cheloneae</taxon>
        <taxon>Penstemon</taxon>
    </lineage>
</organism>
<dbReference type="PANTHER" id="PTHR31444">
    <property type="entry name" value="OS11G0490100 PROTEIN"/>
    <property type="match status" value="1"/>
</dbReference>
<dbReference type="Pfam" id="PF21729">
    <property type="entry name" value="IRX15_IRX15L_GXM"/>
    <property type="match status" value="1"/>
</dbReference>
<sequence>MMQCGCTSAELSLSTQTYIISSSSSCKLQTLCSSLNSKLFLGFLTFVEVKSIATMLGHCAAPCNFLVFGITHETLLWDSLNRNGRTIIIDELSYLVSKLEEKHPYTEVYDVLFTTKVSELYDLIEHYRGEIKGEYRQVQNLLFSDRKLAMSKRGGAAQTHVFVH</sequence>
<accession>A0ABR0DCA4</accession>
<evidence type="ECO:0000313" key="6">
    <source>
        <dbReference type="Proteomes" id="UP001291926"/>
    </source>
</evidence>
<keyword evidence="3" id="KW-1133">Transmembrane helix</keyword>
<evidence type="ECO:0000256" key="4">
    <source>
        <dbReference type="ARBA" id="ARBA00023136"/>
    </source>
</evidence>
<reference evidence="5 6" key="1">
    <citation type="journal article" date="2023" name="bioRxiv">
        <title>Genome report: Whole genome sequence and annotation of Penstemon davidsonii.</title>
        <authorList>
            <person name="Ostevik K.L."/>
            <person name="Alabady M."/>
            <person name="Zhang M."/>
            <person name="Rausher M.D."/>
        </authorList>
    </citation>
    <scope>NUCLEOTIDE SEQUENCE [LARGE SCALE GENOMIC DNA]</scope>
    <source>
        <strain evidence="5">DNT005</strain>
        <tissue evidence="5">Whole leaf</tissue>
    </source>
</reference>
<gene>
    <name evidence="5" type="ORF">RD792_006210</name>
</gene>
<comment type="caution">
    <text evidence="5">The sequence shown here is derived from an EMBL/GenBank/DDBJ whole genome shotgun (WGS) entry which is preliminary data.</text>
</comment>
<keyword evidence="6" id="KW-1185">Reference proteome</keyword>
<evidence type="ECO:0000313" key="5">
    <source>
        <dbReference type="EMBL" id="KAK4486901.1"/>
    </source>
</evidence>
<comment type="subcellular location">
    <subcellularLocation>
        <location evidence="1">Golgi apparatus membrane</location>
        <topology evidence="1">Single-pass membrane protein</topology>
    </subcellularLocation>
</comment>
<dbReference type="Proteomes" id="UP001291926">
    <property type="component" value="Unassembled WGS sequence"/>
</dbReference>
<evidence type="ECO:0000256" key="2">
    <source>
        <dbReference type="ARBA" id="ARBA00022692"/>
    </source>
</evidence>